<keyword evidence="4" id="KW-1185">Reference proteome</keyword>
<name>A0A2N5GFN4_9BACI</name>
<reference evidence="2 4" key="2">
    <citation type="submission" date="2017-12" db="EMBL/GenBank/DDBJ databases">
        <title>Comparative Functional Genomics of Dry Heat Resistant strains isolated from the Viking Spacecraft.</title>
        <authorList>
            <person name="Seuylemezian A."/>
            <person name="Cooper K."/>
            <person name="Vaishampayan P."/>
        </authorList>
    </citation>
    <scope>NUCLEOTIDE SEQUENCE [LARGE SCALE GENOMIC DNA]</scope>
    <source>
        <strain evidence="2 4">ATCC 29669</strain>
    </source>
</reference>
<reference evidence="1 3" key="1">
    <citation type="submission" date="2017-11" db="EMBL/GenBank/DDBJ databases">
        <title>Comparitive Functional Genomics of Dry Heat Resistant strains isolated from the Viking Spacecraft.</title>
        <authorList>
            <person name="Seuylemezian A."/>
            <person name="Cooper K."/>
            <person name="Vaishampayan P."/>
        </authorList>
    </citation>
    <scope>NUCLEOTIDE SEQUENCE [LARGE SCALE GENOMIC DNA]</scope>
    <source>
        <strain evidence="1 3">M4.6</strain>
    </source>
</reference>
<dbReference type="EMBL" id="PGVA01000089">
    <property type="protein sequence ID" value="PLR79569.1"/>
    <property type="molecule type" value="Genomic_DNA"/>
</dbReference>
<dbReference type="Proteomes" id="UP000235114">
    <property type="component" value="Unassembled WGS sequence"/>
</dbReference>
<evidence type="ECO:0000313" key="3">
    <source>
        <dbReference type="Proteomes" id="UP000234951"/>
    </source>
</evidence>
<evidence type="ECO:0000313" key="2">
    <source>
        <dbReference type="EMBL" id="PLR91682.1"/>
    </source>
</evidence>
<organism evidence="1 3">
    <name type="scientific">Bacillus canaveralius</name>
    <dbReference type="NCBI Taxonomy" id="1403243"/>
    <lineage>
        <taxon>Bacteria</taxon>
        <taxon>Bacillati</taxon>
        <taxon>Bacillota</taxon>
        <taxon>Bacilli</taxon>
        <taxon>Bacillales</taxon>
        <taxon>Bacillaceae</taxon>
        <taxon>Bacillus</taxon>
    </lineage>
</organism>
<comment type="caution">
    <text evidence="1">The sequence shown here is derived from an EMBL/GenBank/DDBJ whole genome shotgun (WGS) entry which is preliminary data.</text>
</comment>
<gene>
    <name evidence="1" type="ORF">CU635_22430</name>
    <name evidence="2" type="ORF">CVD25_19070</name>
</gene>
<dbReference type="EMBL" id="PGVD01000063">
    <property type="protein sequence ID" value="PLR91682.1"/>
    <property type="molecule type" value="Genomic_DNA"/>
</dbReference>
<protein>
    <submittedName>
        <fullName evidence="1">DUF4411 domain-containing protein</fullName>
    </submittedName>
</protein>
<accession>A0A2N5GFN4</accession>
<dbReference type="Gene3D" id="3.40.50.1010">
    <property type="entry name" value="5'-nuclease"/>
    <property type="match status" value="1"/>
</dbReference>
<dbReference type="InterPro" id="IPR029060">
    <property type="entry name" value="PIN-like_dom_sf"/>
</dbReference>
<evidence type="ECO:0000313" key="4">
    <source>
        <dbReference type="Proteomes" id="UP000235114"/>
    </source>
</evidence>
<dbReference type="SUPFAM" id="SSF88723">
    <property type="entry name" value="PIN domain-like"/>
    <property type="match status" value="1"/>
</dbReference>
<dbReference type="AlphaFoldDB" id="A0A2N5GFN4"/>
<proteinExistence type="predicted"/>
<dbReference type="Proteomes" id="UP000234951">
    <property type="component" value="Unassembled WGS sequence"/>
</dbReference>
<sequence length="177" mass="20811">MGLIAQKRYMLDTNVFRYKIDTSSQHKMEAKHFWRMALQELMDNEAEIFTPAEVFRELDVQSYTMKPEELTRIEALKKNLVVKPDSTSISAEDLIRRISAYIRSKYKPYLDVINRGVDYPSVSDSRILLSAWEHNCVMVTANIREFMLYLFYFQPMKTGSSTYLPCSISRLILLRMN</sequence>
<dbReference type="OrthoDB" id="2584999at2"/>
<evidence type="ECO:0000313" key="1">
    <source>
        <dbReference type="EMBL" id="PLR79569.1"/>
    </source>
</evidence>
<dbReference type="RefSeq" id="WP_101579573.1">
    <property type="nucleotide sequence ID" value="NZ_PGVA01000089.1"/>
</dbReference>